<dbReference type="InterPro" id="IPR025411">
    <property type="entry name" value="DUF4136"/>
</dbReference>
<reference evidence="3 4" key="1">
    <citation type="submission" date="2019-08" db="EMBL/GenBank/DDBJ databases">
        <title>Whole-genome Sequencing of e-waste polymer degrading bacterium Pseudomonas sp. strain PE08.</title>
        <authorList>
            <person name="Kirdat K."/>
            <person name="Debbarma P."/>
            <person name="Narawade N."/>
            <person name="Suyal D."/>
            <person name="Thorat V."/>
            <person name="Shouche Y."/>
            <person name="Goel R."/>
            <person name="Yadav A."/>
        </authorList>
    </citation>
    <scope>NUCLEOTIDE SEQUENCE [LARGE SCALE GENOMIC DNA]</scope>
    <source>
        <strain evidence="3 4">PE08</strain>
    </source>
</reference>
<evidence type="ECO:0000313" key="4">
    <source>
        <dbReference type="Proteomes" id="UP000327179"/>
    </source>
</evidence>
<gene>
    <name evidence="3" type="ORF">FXN65_24645</name>
</gene>
<dbReference type="PROSITE" id="PS51257">
    <property type="entry name" value="PROKAR_LIPOPROTEIN"/>
    <property type="match status" value="1"/>
</dbReference>
<dbReference type="Pfam" id="PF13590">
    <property type="entry name" value="DUF4136"/>
    <property type="match status" value="1"/>
</dbReference>
<dbReference type="AlphaFoldDB" id="A0A5J6QUU1"/>
<name>A0A5J6QUU1_9GAMM</name>
<protein>
    <submittedName>
        <fullName evidence="3">DUF4136 domain-containing protein</fullName>
    </submittedName>
</protein>
<dbReference type="Proteomes" id="UP000327179">
    <property type="component" value="Chromosome"/>
</dbReference>
<dbReference type="RefSeq" id="WP_151137339.1">
    <property type="nucleotide sequence ID" value="NZ_CP043311.1"/>
</dbReference>
<evidence type="ECO:0000313" key="3">
    <source>
        <dbReference type="EMBL" id="QEY65091.1"/>
    </source>
</evidence>
<sequence length="199" mass="22033">MKRPALLAVALLLGACQSPNPYKAESRPLPPAPPGAATTFDRSAYPAPPRDFGRYRSWTWLDGQLPAGNNWTTPEQMADMVNAGLDQHGLRQARDPGQADLKVTASLQYERRLRQYDDYAGAYYGSGPWHDQYGAWASVPVVRTYEEQVAVVYLQFFDARDNQPVWSGSGEAYANGGRSESVSALRQAVKDALEDYPPH</sequence>
<organism evidence="3 4">
    <name type="scientific">Metapseudomonas lalkuanensis</name>
    <dbReference type="NCBI Taxonomy" id="2604832"/>
    <lineage>
        <taxon>Bacteria</taxon>
        <taxon>Pseudomonadati</taxon>
        <taxon>Pseudomonadota</taxon>
        <taxon>Gammaproteobacteria</taxon>
        <taxon>Pseudomonadales</taxon>
        <taxon>Pseudomonadaceae</taxon>
        <taxon>Metapseudomonas</taxon>
    </lineage>
</organism>
<keyword evidence="4" id="KW-1185">Reference proteome</keyword>
<evidence type="ECO:0000256" key="1">
    <source>
        <dbReference type="SAM" id="MobiDB-lite"/>
    </source>
</evidence>
<evidence type="ECO:0000259" key="2">
    <source>
        <dbReference type="Pfam" id="PF13590"/>
    </source>
</evidence>
<proteinExistence type="predicted"/>
<dbReference type="KEGG" id="plal:FXN65_24645"/>
<dbReference type="EMBL" id="CP043311">
    <property type="protein sequence ID" value="QEY65091.1"/>
    <property type="molecule type" value="Genomic_DNA"/>
</dbReference>
<accession>A0A5J6QUU1</accession>
<feature type="domain" description="DUF4136" evidence="2">
    <location>
        <begin position="50"/>
        <end position="198"/>
    </location>
</feature>
<feature type="region of interest" description="Disordered" evidence="1">
    <location>
        <begin position="21"/>
        <end position="48"/>
    </location>
</feature>
<dbReference type="Gene3D" id="3.30.160.670">
    <property type="match status" value="1"/>
</dbReference>